<dbReference type="Pfam" id="PF00977">
    <property type="entry name" value="His_biosynth"/>
    <property type="match status" value="1"/>
</dbReference>
<dbReference type="InterPro" id="IPR044524">
    <property type="entry name" value="Isoase_HisA-like"/>
</dbReference>
<dbReference type="CDD" id="cd04723">
    <property type="entry name" value="HisA_HisF"/>
    <property type="match status" value="1"/>
</dbReference>
<dbReference type="PANTHER" id="PTHR43090:SF2">
    <property type="entry name" value="1-(5-PHOSPHORIBOSYL)-5-[(5-PHOSPHORIBOSYLAMINO)METHYLIDENEAMINO] IMIDAZOLE-4-CARBOXAMIDE ISOMERASE"/>
    <property type="match status" value="1"/>
</dbReference>
<gene>
    <name evidence="7" type="ORF">AXK11_02365</name>
</gene>
<organism evidence="7 8">
    <name type="scientific">Cephaloticoccus primus</name>
    <dbReference type="NCBI Taxonomy" id="1548207"/>
    <lineage>
        <taxon>Bacteria</taxon>
        <taxon>Pseudomonadati</taxon>
        <taxon>Verrucomicrobiota</taxon>
        <taxon>Opitutia</taxon>
        <taxon>Opitutales</taxon>
        <taxon>Opitutaceae</taxon>
        <taxon>Cephaloticoccus</taxon>
    </lineage>
</organism>
<evidence type="ECO:0000313" key="7">
    <source>
        <dbReference type="EMBL" id="KXU37451.1"/>
    </source>
</evidence>
<evidence type="ECO:0000256" key="4">
    <source>
        <dbReference type="ARBA" id="ARBA00023235"/>
    </source>
</evidence>
<comment type="caution">
    <text evidence="7">The sequence shown here is derived from an EMBL/GenBank/DDBJ whole genome shotgun (WGS) entry which is preliminary data.</text>
</comment>
<dbReference type="OrthoDB" id="9807749at2"/>
<dbReference type="InterPro" id="IPR011060">
    <property type="entry name" value="RibuloseP-bd_barrel"/>
</dbReference>
<dbReference type="STRING" id="1548207.AXK11_02365"/>
<evidence type="ECO:0000313" key="8">
    <source>
        <dbReference type="Proteomes" id="UP000070058"/>
    </source>
</evidence>
<dbReference type="GO" id="GO:0000105">
    <property type="term" value="P:L-histidine biosynthetic process"/>
    <property type="evidence" value="ECO:0007669"/>
    <property type="project" value="UniProtKB-KW"/>
</dbReference>
<accession>A0A139SSK2</accession>
<name>A0A139SSK2_9BACT</name>
<dbReference type="AlphaFoldDB" id="A0A139SSK2"/>
<dbReference type="RefSeq" id="WP_068628873.1">
    <property type="nucleotide sequence ID" value="NZ_LSZQ01000015.1"/>
</dbReference>
<evidence type="ECO:0000256" key="3">
    <source>
        <dbReference type="ARBA" id="ARBA00023102"/>
    </source>
</evidence>
<dbReference type="SUPFAM" id="SSF51366">
    <property type="entry name" value="Ribulose-phoshate binding barrel"/>
    <property type="match status" value="1"/>
</dbReference>
<evidence type="ECO:0000256" key="1">
    <source>
        <dbReference type="ARBA" id="ARBA00009667"/>
    </source>
</evidence>
<sequence length="261" mass="27916">MTRFRPCIDLHNGKVKQIVGGTLTDDGVGLRTNFESEHPAEYYSALYRSDGLRGGHLIKLGPGNDEAARAALTAYPGGLQIGGGITLENAAVWLIAGASHVIVTSYLFDEKGHFRPERLQSLIAEVGADRIVIDLSCRRERSGWQVAMNRWTQPTDLWLTPANLRALAGACAELLVHAADVEGQQGGIDEELVHHLGEHAPLPVTYAGGASELADLALVDALSAGRVDLSIGSALDIFGGNKVRYSDCVAWNATRSELPSP</sequence>
<keyword evidence="8" id="KW-1185">Reference proteome</keyword>
<dbReference type="GO" id="GO:0000162">
    <property type="term" value="P:L-tryptophan biosynthetic process"/>
    <property type="evidence" value="ECO:0007669"/>
    <property type="project" value="TreeGrafter"/>
</dbReference>
<dbReference type="NCBIfam" id="TIGR02129">
    <property type="entry name" value="hisA_euk"/>
    <property type="match status" value="1"/>
</dbReference>
<dbReference type="PANTHER" id="PTHR43090">
    <property type="entry name" value="1-(5-PHOSPHORIBOSYL)-5-[(5-PHOSPHORIBOSYLAMINO)METHYLIDENEAMINO] IMIDAZOLE-4-CARBOXAMIDE ISOMERASE"/>
    <property type="match status" value="1"/>
</dbReference>
<dbReference type="InterPro" id="IPR006062">
    <property type="entry name" value="His_biosynth"/>
</dbReference>
<dbReference type="GO" id="GO:0005737">
    <property type="term" value="C:cytoplasm"/>
    <property type="evidence" value="ECO:0007669"/>
    <property type="project" value="TreeGrafter"/>
</dbReference>
<dbReference type="InterPro" id="IPR013785">
    <property type="entry name" value="Aldolase_TIM"/>
</dbReference>
<dbReference type="InterPro" id="IPR011858">
    <property type="entry name" value="His6/HISN3"/>
</dbReference>
<reference evidence="8" key="1">
    <citation type="submission" date="2016-02" db="EMBL/GenBank/DDBJ databases">
        <authorList>
            <person name="Sanders J.G."/>
            <person name="Lin J.Y."/>
            <person name="Wertz J.T."/>
            <person name="Russell J.A."/>
            <person name="Moreau C.S."/>
            <person name="Powell S."/>
        </authorList>
    </citation>
    <scope>NUCLEOTIDE SEQUENCE [LARGE SCALE GENOMIC DNA]</scope>
    <source>
        <strain evidence="8">CAG34</strain>
    </source>
</reference>
<keyword evidence="2 6" id="KW-0028">Amino-acid biosynthesis</keyword>
<dbReference type="Proteomes" id="UP000070058">
    <property type="component" value="Unassembled WGS sequence"/>
</dbReference>
<protein>
    <submittedName>
        <fullName evidence="7">Phosphoribosylformimino-5-aminoimidazole carboxamide ribotide isomerase</fullName>
    </submittedName>
</protein>
<comment type="similarity">
    <text evidence="1 6">Belongs to the HisA/HisF family.</text>
</comment>
<keyword evidence="4 7" id="KW-0413">Isomerase</keyword>
<evidence type="ECO:0000256" key="6">
    <source>
        <dbReference type="RuleBase" id="RU003657"/>
    </source>
</evidence>
<dbReference type="GO" id="GO:0003949">
    <property type="term" value="F:1-(5-phosphoribosyl)-5-[(5-phosphoribosylamino)methylideneamino]imidazole-4-carboxamide isomerase activity"/>
    <property type="evidence" value="ECO:0007669"/>
    <property type="project" value="InterPro"/>
</dbReference>
<comment type="pathway">
    <text evidence="5">Amino-acid biosynthesis.</text>
</comment>
<dbReference type="EMBL" id="LSZQ01000015">
    <property type="protein sequence ID" value="KXU37451.1"/>
    <property type="molecule type" value="Genomic_DNA"/>
</dbReference>
<dbReference type="FunFam" id="3.20.20.70:FF:000110">
    <property type="entry name" value="1-(5-phosphoribosyl)-5-[(5-phosphoribosylamino)methylideneamino] imidazole-4-carboxamide isomerase, chloroplastic"/>
    <property type="match status" value="1"/>
</dbReference>
<keyword evidence="3 6" id="KW-0368">Histidine biosynthesis</keyword>
<evidence type="ECO:0000256" key="2">
    <source>
        <dbReference type="ARBA" id="ARBA00022605"/>
    </source>
</evidence>
<evidence type="ECO:0000256" key="5">
    <source>
        <dbReference type="ARBA" id="ARBA00029440"/>
    </source>
</evidence>
<proteinExistence type="inferred from homology"/>
<dbReference type="Gene3D" id="3.20.20.70">
    <property type="entry name" value="Aldolase class I"/>
    <property type="match status" value="1"/>
</dbReference>